<evidence type="ECO:0000313" key="1">
    <source>
        <dbReference type="EMBL" id="KKN88705.1"/>
    </source>
</evidence>
<dbReference type="AlphaFoldDB" id="A0A0F9U657"/>
<gene>
    <name evidence="1" type="ORF">LCGC14_0245960</name>
</gene>
<name>A0A0F9U657_9ZZZZ</name>
<accession>A0A0F9U657</accession>
<dbReference type="EMBL" id="LAZR01000126">
    <property type="protein sequence ID" value="KKN88705.1"/>
    <property type="molecule type" value="Genomic_DNA"/>
</dbReference>
<comment type="caution">
    <text evidence="1">The sequence shown here is derived from an EMBL/GenBank/DDBJ whole genome shotgun (WGS) entry which is preliminary data.</text>
</comment>
<organism evidence="1">
    <name type="scientific">marine sediment metagenome</name>
    <dbReference type="NCBI Taxonomy" id="412755"/>
    <lineage>
        <taxon>unclassified sequences</taxon>
        <taxon>metagenomes</taxon>
        <taxon>ecological metagenomes</taxon>
    </lineage>
</organism>
<sequence length="88" mass="10712">MDKVEKWRNNKTGDIYWELCSLVDATNEPKYGDIVFYTKVITWKDLLSRITYWIKGYKHPAKTFFFRESGEFIDKFTPLDIWKMNNYL</sequence>
<protein>
    <submittedName>
        <fullName evidence="1">Uncharacterized protein</fullName>
    </submittedName>
</protein>
<reference evidence="1" key="1">
    <citation type="journal article" date="2015" name="Nature">
        <title>Complex archaea that bridge the gap between prokaryotes and eukaryotes.</title>
        <authorList>
            <person name="Spang A."/>
            <person name="Saw J.H."/>
            <person name="Jorgensen S.L."/>
            <person name="Zaremba-Niedzwiedzka K."/>
            <person name="Martijn J."/>
            <person name="Lind A.E."/>
            <person name="van Eijk R."/>
            <person name="Schleper C."/>
            <person name="Guy L."/>
            <person name="Ettema T.J."/>
        </authorList>
    </citation>
    <scope>NUCLEOTIDE SEQUENCE</scope>
</reference>
<proteinExistence type="predicted"/>